<dbReference type="PANTHER" id="PTHR33238">
    <property type="entry name" value="IRON (METAL) DEPENDENT REPRESSOR, DTXR FAMILY"/>
    <property type="match status" value="1"/>
</dbReference>
<keyword evidence="3" id="KW-0805">Transcription regulation</keyword>
<protein>
    <recommendedName>
        <fullName evidence="2">Transcriptional regulator MntR</fullName>
    </recommendedName>
</protein>
<dbReference type="PROSITE" id="PS50944">
    <property type="entry name" value="HTH_DTXR"/>
    <property type="match status" value="1"/>
</dbReference>
<evidence type="ECO:0000256" key="4">
    <source>
        <dbReference type="ARBA" id="ARBA00023125"/>
    </source>
</evidence>
<dbReference type="EMBL" id="FWEV01000097">
    <property type="protein sequence ID" value="SLM29533.1"/>
    <property type="molecule type" value="Genomic_DNA"/>
</dbReference>
<proteinExistence type="inferred from homology"/>
<dbReference type="SMART" id="SM00529">
    <property type="entry name" value="HTH_DTXR"/>
    <property type="match status" value="1"/>
</dbReference>
<dbReference type="InterPro" id="IPR001367">
    <property type="entry name" value="Fe_dep_repressor"/>
</dbReference>
<dbReference type="GO" id="GO:0046983">
    <property type="term" value="F:protein dimerization activity"/>
    <property type="evidence" value="ECO:0007669"/>
    <property type="project" value="InterPro"/>
</dbReference>
<evidence type="ECO:0000256" key="1">
    <source>
        <dbReference type="ARBA" id="ARBA00007871"/>
    </source>
</evidence>
<accession>A0A1W1HAR8</accession>
<dbReference type="AlphaFoldDB" id="A0A1W1HAR8"/>
<dbReference type="Pfam" id="PF02742">
    <property type="entry name" value="Fe_dep_repr_C"/>
    <property type="match status" value="1"/>
</dbReference>
<evidence type="ECO:0000313" key="9">
    <source>
        <dbReference type="Proteomes" id="UP000191931"/>
    </source>
</evidence>
<dbReference type="InterPro" id="IPR050536">
    <property type="entry name" value="DtxR_MntR_Metal-Reg"/>
</dbReference>
<dbReference type="PANTHER" id="PTHR33238:SF7">
    <property type="entry name" value="IRON-DEPENDENT TRANSCRIPTIONAL REGULATOR"/>
    <property type="match status" value="1"/>
</dbReference>
<dbReference type="InterPro" id="IPR022689">
    <property type="entry name" value="Iron_dep_repressor"/>
</dbReference>
<gene>
    <name evidence="8" type="ORF">MTBBW1_1860023</name>
</gene>
<dbReference type="SUPFAM" id="SSF47979">
    <property type="entry name" value="Iron-dependent repressor protein, dimerization domain"/>
    <property type="match status" value="1"/>
</dbReference>
<name>A0A1W1HAR8_9BACT</name>
<dbReference type="STRING" id="1246637.MTBBW1_1860023"/>
<dbReference type="SUPFAM" id="SSF46785">
    <property type="entry name" value="Winged helix' DNA-binding domain"/>
    <property type="match status" value="1"/>
</dbReference>
<dbReference type="Gene3D" id="1.10.10.10">
    <property type="entry name" value="Winged helix-like DNA-binding domain superfamily/Winged helix DNA-binding domain"/>
    <property type="match status" value="1"/>
</dbReference>
<comment type="similarity">
    <text evidence="1">Belongs to the DtxR/MntR family.</text>
</comment>
<keyword evidence="9" id="KW-1185">Reference proteome</keyword>
<evidence type="ECO:0000256" key="2">
    <source>
        <dbReference type="ARBA" id="ARBA00022386"/>
    </source>
</evidence>
<dbReference type="OrthoDB" id="9791355at2"/>
<evidence type="ECO:0000256" key="5">
    <source>
        <dbReference type="ARBA" id="ARBA00023163"/>
    </source>
</evidence>
<dbReference type="Pfam" id="PF01325">
    <property type="entry name" value="Fe_dep_repress"/>
    <property type="match status" value="1"/>
</dbReference>
<organism evidence="8 9">
    <name type="scientific">Desulfamplus magnetovallimortis</name>
    <dbReference type="NCBI Taxonomy" id="1246637"/>
    <lineage>
        <taxon>Bacteria</taxon>
        <taxon>Pseudomonadati</taxon>
        <taxon>Thermodesulfobacteriota</taxon>
        <taxon>Desulfobacteria</taxon>
        <taxon>Desulfobacterales</taxon>
        <taxon>Desulfobacteraceae</taxon>
        <taxon>Desulfamplus</taxon>
    </lineage>
</organism>
<dbReference type="GO" id="GO:0003677">
    <property type="term" value="F:DNA binding"/>
    <property type="evidence" value="ECO:0007669"/>
    <property type="project" value="UniProtKB-KW"/>
</dbReference>
<keyword evidence="5" id="KW-0804">Transcription</keyword>
<dbReference type="InterPro" id="IPR022687">
    <property type="entry name" value="HTH_DTXR"/>
</dbReference>
<comment type="function">
    <text evidence="6">In the presence of manganese, represses expression of mntH and mntS. Up-regulates expression of mntP.</text>
</comment>
<feature type="domain" description="HTH dtxR-type" evidence="7">
    <location>
        <begin position="7"/>
        <end position="68"/>
    </location>
</feature>
<dbReference type="InterPro" id="IPR036421">
    <property type="entry name" value="Fe_dep_repressor_sf"/>
</dbReference>
<dbReference type="Proteomes" id="UP000191931">
    <property type="component" value="Unassembled WGS sequence"/>
</dbReference>
<sequence length="173" mass="20030">MHKRVDLTESLEDYLETILMLEEANHVARSRDIAANMGIQRGSVTSMLKNLAEKELINYEPYGYITLTPEGKNIAREITKRHALLKDFFTRVVQIDSEKADVMACKMEHSVDRDSLEKLTRFIEFIDKCPRTGKEWIDSFKNFCIAGEKDWSGCFACIKECENRHMEKRSDSA</sequence>
<dbReference type="InterPro" id="IPR036388">
    <property type="entry name" value="WH-like_DNA-bd_sf"/>
</dbReference>
<evidence type="ECO:0000259" key="7">
    <source>
        <dbReference type="PROSITE" id="PS50944"/>
    </source>
</evidence>
<dbReference type="GO" id="GO:0046914">
    <property type="term" value="F:transition metal ion binding"/>
    <property type="evidence" value="ECO:0007669"/>
    <property type="project" value="InterPro"/>
</dbReference>
<evidence type="ECO:0000313" key="8">
    <source>
        <dbReference type="EMBL" id="SLM29533.1"/>
    </source>
</evidence>
<dbReference type="GO" id="GO:0003700">
    <property type="term" value="F:DNA-binding transcription factor activity"/>
    <property type="evidence" value="ECO:0007669"/>
    <property type="project" value="InterPro"/>
</dbReference>
<evidence type="ECO:0000256" key="6">
    <source>
        <dbReference type="ARBA" id="ARBA00025185"/>
    </source>
</evidence>
<dbReference type="Gene3D" id="1.10.60.10">
    <property type="entry name" value="Iron dependent repressor, metal binding and dimerisation domain"/>
    <property type="match status" value="1"/>
</dbReference>
<evidence type="ECO:0000256" key="3">
    <source>
        <dbReference type="ARBA" id="ARBA00023015"/>
    </source>
</evidence>
<reference evidence="8 9" key="1">
    <citation type="submission" date="2017-03" db="EMBL/GenBank/DDBJ databases">
        <authorList>
            <person name="Afonso C.L."/>
            <person name="Miller P.J."/>
            <person name="Scott M.A."/>
            <person name="Spackman E."/>
            <person name="Goraichik I."/>
            <person name="Dimitrov K.M."/>
            <person name="Suarez D.L."/>
            <person name="Swayne D.E."/>
        </authorList>
    </citation>
    <scope>NUCLEOTIDE SEQUENCE [LARGE SCALE GENOMIC DNA]</scope>
    <source>
        <strain evidence="8">PRJEB14757</strain>
    </source>
</reference>
<keyword evidence="4" id="KW-0238">DNA-binding</keyword>
<dbReference type="InterPro" id="IPR036390">
    <property type="entry name" value="WH_DNA-bd_sf"/>
</dbReference>